<dbReference type="KEGG" id="nwl:NWFMUON74_07630"/>
<name>A0A7G1KDP0_9NOCA</name>
<dbReference type="Proteomes" id="UP000516173">
    <property type="component" value="Chromosome"/>
</dbReference>
<organism evidence="1 2">
    <name type="scientific">Nocardia wallacei</name>
    <dbReference type="NCBI Taxonomy" id="480035"/>
    <lineage>
        <taxon>Bacteria</taxon>
        <taxon>Bacillati</taxon>
        <taxon>Actinomycetota</taxon>
        <taxon>Actinomycetes</taxon>
        <taxon>Mycobacteriales</taxon>
        <taxon>Nocardiaceae</taxon>
        <taxon>Nocardia</taxon>
    </lineage>
</organism>
<evidence type="ECO:0000313" key="2">
    <source>
        <dbReference type="Proteomes" id="UP000516173"/>
    </source>
</evidence>
<gene>
    <name evidence="1" type="ORF">NWFMUON74_07630</name>
</gene>
<dbReference type="EMBL" id="AP023396">
    <property type="protein sequence ID" value="BCK52991.1"/>
    <property type="molecule type" value="Genomic_DNA"/>
</dbReference>
<evidence type="ECO:0000313" key="1">
    <source>
        <dbReference type="EMBL" id="BCK52991.1"/>
    </source>
</evidence>
<reference evidence="1 2" key="1">
    <citation type="submission" date="2020-08" db="EMBL/GenBank/DDBJ databases">
        <title>Genome Sequencing of Nocardia wallacei strain FMUON74 and assembly.</title>
        <authorList>
            <person name="Toyokawa M."/>
            <person name="Uesaka K."/>
        </authorList>
    </citation>
    <scope>NUCLEOTIDE SEQUENCE [LARGE SCALE GENOMIC DNA]</scope>
    <source>
        <strain evidence="1 2">FMUON74</strain>
    </source>
</reference>
<keyword evidence="2" id="KW-1185">Reference proteome</keyword>
<dbReference type="RefSeq" id="WP_187686613.1">
    <property type="nucleotide sequence ID" value="NZ_JARWQA010000296.1"/>
</dbReference>
<sequence length="202" mass="21786">MLPDTITARTILYDNGSQETGRAELTARLREIGFDHALHTAAPSLDGLVRDITLPKFADAIDSLLDIDVGNAAIAGWRAYDRLHTAAARTQHGPEETVELLTHELTHTYHPNLEILVDGQTTGSITVELVLTLRIQPLAATLRHGALTALGPGDCTATATLGTESTGPILEREKQLPTARLINLTWPIPLVRSQPPGRGTRS</sequence>
<proteinExistence type="predicted"/>
<dbReference type="AlphaFoldDB" id="A0A7G1KDP0"/>
<accession>A0A7G1KDP0</accession>
<protein>
    <submittedName>
        <fullName evidence="1">Uncharacterized protein</fullName>
    </submittedName>
</protein>